<dbReference type="Proteomes" id="UP000053127">
    <property type="component" value="Unassembled WGS sequence"/>
</dbReference>
<accession>A0A101NRV5</accession>
<protein>
    <submittedName>
        <fullName evidence="1">Uncharacterized protein</fullName>
    </submittedName>
</protein>
<comment type="caution">
    <text evidence="1">The sequence shown here is derived from an EMBL/GenBank/DDBJ whole genome shotgun (WGS) entry which is preliminary data.</text>
</comment>
<evidence type="ECO:0000313" key="1">
    <source>
        <dbReference type="EMBL" id="KUM98071.1"/>
    </source>
</evidence>
<gene>
    <name evidence="1" type="ORF">AQI95_41520</name>
</gene>
<sequence>MTDMTRTDAERLLERDPVIRFSWGNLTSRLDKAQLYAWEPQFREVLYETATGLELDDGKLAAALQTVGLGIFRPDAIAAGKVDTILDFYARLGTEPFFAVPVVMTKSVVREVWRYQLNAATGELLKMFDLLYEASPAILALFRTDPCEVPVPCSVLMADAKGEADPGDRQGWELRSHLGSTNRIEVFFHTADEPVDVLRDGGICLGPEGLAAALRERTGPNVRDRIRELAQEIRSAHPGRAIRREELFPPLARAWPAGEETTLDRWTLLRHFGSLPAAYAGRDENLVGDSGTDAWWRQAGLLHGRTRYLESRVGNAGPERPDGDR</sequence>
<organism evidence="1 2">
    <name type="scientific">Streptomyces yokosukanensis</name>
    <dbReference type="NCBI Taxonomy" id="67386"/>
    <lineage>
        <taxon>Bacteria</taxon>
        <taxon>Bacillati</taxon>
        <taxon>Actinomycetota</taxon>
        <taxon>Actinomycetes</taxon>
        <taxon>Kitasatosporales</taxon>
        <taxon>Streptomycetaceae</taxon>
        <taxon>Streptomyces</taxon>
    </lineage>
</organism>
<proteinExistence type="predicted"/>
<name>A0A101NRV5_9ACTN</name>
<dbReference type="Gene3D" id="3.30.70.141">
    <property type="entry name" value="Nucleoside diphosphate kinase-like domain"/>
    <property type="match status" value="1"/>
</dbReference>
<dbReference type="AlphaFoldDB" id="A0A101NRV5"/>
<reference evidence="1 2" key="1">
    <citation type="submission" date="2015-10" db="EMBL/GenBank/DDBJ databases">
        <title>Draft genome sequence of Streptomyces yokosukanensis DSM 40224, type strain for the species Streptomyces yokosukanensis.</title>
        <authorList>
            <person name="Ruckert C."/>
            <person name="Winkler A."/>
            <person name="Kalinowski J."/>
            <person name="Kampfer P."/>
            <person name="Glaeser S."/>
        </authorList>
    </citation>
    <scope>NUCLEOTIDE SEQUENCE [LARGE SCALE GENOMIC DNA]</scope>
    <source>
        <strain evidence="1 2">DSM 40224</strain>
    </source>
</reference>
<dbReference type="STRING" id="67386.AQI95_41520"/>
<dbReference type="InterPro" id="IPR036850">
    <property type="entry name" value="NDK-like_dom_sf"/>
</dbReference>
<evidence type="ECO:0000313" key="2">
    <source>
        <dbReference type="Proteomes" id="UP000053127"/>
    </source>
</evidence>
<dbReference type="EMBL" id="LMWN01000079">
    <property type="protein sequence ID" value="KUM98071.1"/>
    <property type="molecule type" value="Genomic_DNA"/>
</dbReference>
<keyword evidence="2" id="KW-1185">Reference proteome</keyword>